<reference evidence="1 2" key="1">
    <citation type="journal article" date="2009" name="PLoS Pathog.">
        <title>Draft genome sequencing of giardia intestinalis assemblage B isolate GS: is human giardiasis caused by two different species?</title>
        <authorList>
            <person name="Franzen O."/>
            <person name="Jerlstrom-Hultqvist J."/>
            <person name="Castro E."/>
            <person name="Sherwood E."/>
            <person name="Ankarklev J."/>
            <person name="Reiner D.S."/>
            <person name="Palm D."/>
            <person name="Andersson J.O."/>
            <person name="Andersson B."/>
            <person name="Svard S.G."/>
        </authorList>
    </citation>
    <scope>NUCLEOTIDE SEQUENCE [LARGE SCALE GENOMIC DNA]</scope>
    <source>
        <strain evidence="2">ATCC 50581 / GS clone H7</strain>
    </source>
</reference>
<proteinExistence type="predicted"/>
<dbReference type="VEuPathDB" id="GiardiaDB:GL50581_1883"/>
<comment type="caution">
    <text evidence="1">The sequence shown here is derived from an EMBL/GenBank/DDBJ whole genome shotgun (WGS) entry which is preliminary data.</text>
</comment>
<organism evidence="1 2">
    <name type="scientific">Giardia intestinalis (strain ATCC 50581 / GS clone H7)</name>
    <name type="common">Giardia lamblia</name>
    <dbReference type="NCBI Taxonomy" id="598745"/>
    <lineage>
        <taxon>Eukaryota</taxon>
        <taxon>Metamonada</taxon>
        <taxon>Diplomonadida</taxon>
        <taxon>Hexamitidae</taxon>
        <taxon>Giardiinae</taxon>
        <taxon>Giardia</taxon>
    </lineage>
</organism>
<dbReference type="AlphaFoldDB" id="C6LSZ0"/>
<evidence type="ECO:0000313" key="2">
    <source>
        <dbReference type="Proteomes" id="UP000002488"/>
    </source>
</evidence>
<dbReference type="OrthoDB" id="10252320at2759"/>
<dbReference type="Proteomes" id="UP000002488">
    <property type="component" value="Unassembled WGS sequence"/>
</dbReference>
<evidence type="ECO:0000313" key="1">
    <source>
        <dbReference type="EMBL" id="EET00860.1"/>
    </source>
</evidence>
<dbReference type="EMBL" id="ACGJ01002218">
    <property type="protein sequence ID" value="EET00860.1"/>
    <property type="molecule type" value="Genomic_DNA"/>
</dbReference>
<protein>
    <submittedName>
        <fullName evidence="1">Uncharacterized protein</fullName>
    </submittedName>
</protein>
<sequence>MQGLKEAYVKESRADRSNITTVVLSGGEPQYTITIDRRHVIDVPNMYKASYYSISVSPEINGIILFKTISAQGSTICKLVPCLMLSGSLDCAVPYIQKLVDFLYMYNSYMTGKSNQDILIEANRICREFNLSSLKVINTVASLAKGIRLNIRPYLALKNNTYTREEAEEASKSYLAEYRSGLDDAVKTASKTGAVFTRTFMREYVKQYTHFLTLSVSCERFLKTIPVATIQ</sequence>
<accession>C6LSZ0</accession>
<gene>
    <name evidence="1" type="ORF">GL50581_1883</name>
</gene>
<dbReference type="OMA" id="LECAVPY"/>
<name>C6LSZ0_GIAIB</name>